<keyword evidence="1" id="KW-0812">Transmembrane</keyword>
<dbReference type="RefSeq" id="WP_253662485.1">
    <property type="nucleotide sequence ID" value="NZ_BAAAJQ010000001.1"/>
</dbReference>
<feature type="transmembrane region" description="Helical" evidence="1">
    <location>
        <begin position="149"/>
        <end position="169"/>
    </location>
</feature>
<accession>A0ABT1HI09</accession>
<protein>
    <recommendedName>
        <fullName evidence="4">ABC-2 type transport system permease protein</fullName>
    </recommendedName>
</protein>
<feature type="transmembrane region" description="Helical" evidence="1">
    <location>
        <begin position="240"/>
        <end position="261"/>
    </location>
</feature>
<comment type="caution">
    <text evidence="2">The sequence shown here is derived from an EMBL/GenBank/DDBJ whole genome shotgun (WGS) entry which is preliminary data.</text>
</comment>
<evidence type="ECO:0008006" key="4">
    <source>
        <dbReference type="Google" id="ProtNLM"/>
    </source>
</evidence>
<keyword evidence="1" id="KW-0472">Membrane</keyword>
<feature type="transmembrane region" description="Helical" evidence="1">
    <location>
        <begin position="415"/>
        <end position="438"/>
    </location>
</feature>
<feature type="transmembrane region" description="Helical" evidence="1">
    <location>
        <begin position="489"/>
        <end position="508"/>
    </location>
</feature>
<sequence length="530" mass="54336">MTLAPPRATPSGSSRQTVSALVDLDRAIRRASPAPRGLRILGGVLAVFVLVGIAALVMTADAGSARRTTAAVVCFVVVGALCVAPLIASRPTGVSPVDVRHLPVSATALRAASIRSVLRGPGLIFEVVALLVVPLAWFTDPSARTTASVFATAAVIPLAGIGVIGPRVLGLTYAQAMRSQIGRIVSTVLGVAAIAGIYVVYLLLTQGVIDPANRGLQIAARVVPTGWPVVAGEAVDSGRWWLAVIVVLGLAAVALGIHRLWSGRIDTAMYSDAVTSASRSRTRGPRRPVTASPTVLVLRTEARMLLTDPQRLGLAIMPLAFIVVGVVLMLTSADVYGMQYGAPLVVFMCGSMLANTYGLDRWGFALLVTSPAAAPLVIRSRMILAASIAVPIGVVGTVVARLVRHTDPSTWPVAAAVIVAGTITASGMAALLPALSPYRVPPGSSISSMSSRGSMTTASFGYSLAAVAAMGALCVPGIVIGLLVDGPAAYLAVVVQLAVGLPALVLAHRVAVRLVAQRGPEILTAVTATS</sequence>
<keyword evidence="1" id="KW-1133">Transmembrane helix</keyword>
<evidence type="ECO:0000256" key="1">
    <source>
        <dbReference type="SAM" id="Phobius"/>
    </source>
</evidence>
<feature type="transmembrane region" description="Helical" evidence="1">
    <location>
        <begin position="459"/>
        <end position="483"/>
    </location>
</feature>
<name>A0ABT1HI09_9NOCA</name>
<dbReference type="Proteomes" id="UP001206895">
    <property type="component" value="Unassembled WGS sequence"/>
</dbReference>
<feature type="transmembrane region" description="Helical" evidence="1">
    <location>
        <begin position="339"/>
        <end position="359"/>
    </location>
</feature>
<feature type="transmembrane region" description="Helical" evidence="1">
    <location>
        <begin position="70"/>
        <end position="88"/>
    </location>
</feature>
<feature type="transmembrane region" description="Helical" evidence="1">
    <location>
        <begin position="181"/>
        <end position="204"/>
    </location>
</feature>
<evidence type="ECO:0000313" key="2">
    <source>
        <dbReference type="EMBL" id="MCP2177575.1"/>
    </source>
</evidence>
<keyword evidence="3" id="KW-1185">Reference proteome</keyword>
<gene>
    <name evidence="2" type="ORF">LX13_003403</name>
</gene>
<feature type="transmembrane region" description="Helical" evidence="1">
    <location>
        <begin position="117"/>
        <end position="137"/>
    </location>
</feature>
<feature type="transmembrane region" description="Helical" evidence="1">
    <location>
        <begin position="38"/>
        <end position="58"/>
    </location>
</feature>
<evidence type="ECO:0000313" key="3">
    <source>
        <dbReference type="Proteomes" id="UP001206895"/>
    </source>
</evidence>
<reference evidence="2 3" key="1">
    <citation type="submission" date="2022-06" db="EMBL/GenBank/DDBJ databases">
        <title>Genomic Encyclopedia of Archaeal and Bacterial Type Strains, Phase II (KMG-II): from individual species to whole genera.</title>
        <authorList>
            <person name="Goeker M."/>
        </authorList>
    </citation>
    <scope>NUCLEOTIDE SEQUENCE [LARGE SCALE GENOMIC DNA]</scope>
    <source>
        <strain evidence="2 3">DSM 44693</strain>
    </source>
</reference>
<dbReference type="EMBL" id="JAMTCJ010000003">
    <property type="protein sequence ID" value="MCP2177575.1"/>
    <property type="molecule type" value="Genomic_DNA"/>
</dbReference>
<organism evidence="2 3">
    <name type="scientific">Williamsia maris</name>
    <dbReference type="NCBI Taxonomy" id="72806"/>
    <lineage>
        <taxon>Bacteria</taxon>
        <taxon>Bacillati</taxon>
        <taxon>Actinomycetota</taxon>
        <taxon>Actinomycetes</taxon>
        <taxon>Mycobacteriales</taxon>
        <taxon>Nocardiaceae</taxon>
        <taxon>Williamsia</taxon>
    </lineage>
</organism>
<proteinExistence type="predicted"/>
<feature type="transmembrane region" description="Helical" evidence="1">
    <location>
        <begin position="312"/>
        <end position="333"/>
    </location>
</feature>
<feature type="transmembrane region" description="Helical" evidence="1">
    <location>
        <begin position="380"/>
        <end position="403"/>
    </location>
</feature>